<dbReference type="InterPro" id="IPR050457">
    <property type="entry name" value="ZnFinger_BTB_dom_contain"/>
</dbReference>
<comment type="subcellular location">
    <subcellularLocation>
        <location evidence="1">Nucleus</location>
    </subcellularLocation>
</comment>
<evidence type="ECO:0000259" key="13">
    <source>
        <dbReference type="PROSITE" id="PS50097"/>
    </source>
</evidence>
<keyword evidence="5 11" id="KW-0863">Zinc-finger</keyword>
<feature type="domain" description="C2H2-type" evidence="14">
    <location>
        <begin position="547"/>
        <end position="574"/>
    </location>
</feature>
<dbReference type="FunFam" id="3.30.160.60:FF:001465">
    <property type="entry name" value="Zinc finger protein 560"/>
    <property type="match status" value="1"/>
</dbReference>
<evidence type="ECO:0000256" key="7">
    <source>
        <dbReference type="ARBA" id="ARBA00023015"/>
    </source>
</evidence>
<protein>
    <recommendedName>
        <fullName evidence="17">Zinc finger and BTB domain-containing protein 45</fullName>
    </recommendedName>
</protein>
<dbReference type="InterPro" id="IPR000210">
    <property type="entry name" value="BTB/POZ_dom"/>
</dbReference>
<evidence type="ECO:0000256" key="4">
    <source>
        <dbReference type="ARBA" id="ARBA00022737"/>
    </source>
</evidence>
<feature type="region of interest" description="Disordered" evidence="12">
    <location>
        <begin position="495"/>
        <end position="517"/>
    </location>
</feature>
<dbReference type="EMBL" id="BEZZ01002180">
    <property type="protein sequence ID" value="GCC21350.1"/>
    <property type="molecule type" value="Genomic_DNA"/>
</dbReference>
<evidence type="ECO:0000256" key="6">
    <source>
        <dbReference type="ARBA" id="ARBA00022833"/>
    </source>
</evidence>
<dbReference type="FunFam" id="3.30.160.60:FF:000315">
    <property type="entry name" value="Zinc finger and BTB domain-containing protein 20"/>
    <property type="match status" value="1"/>
</dbReference>
<evidence type="ECO:0000256" key="2">
    <source>
        <dbReference type="ARBA" id="ARBA00006991"/>
    </source>
</evidence>
<keyword evidence="10" id="KW-0539">Nucleus</keyword>
<dbReference type="AlphaFoldDB" id="A0A401RTA1"/>
<dbReference type="Proteomes" id="UP000287033">
    <property type="component" value="Unassembled WGS sequence"/>
</dbReference>
<dbReference type="PROSITE" id="PS50097">
    <property type="entry name" value="BTB"/>
    <property type="match status" value="1"/>
</dbReference>
<evidence type="ECO:0000259" key="14">
    <source>
        <dbReference type="PROSITE" id="PS50157"/>
    </source>
</evidence>
<dbReference type="GO" id="GO:0000978">
    <property type="term" value="F:RNA polymerase II cis-regulatory region sequence-specific DNA binding"/>
    <property type="evidence" value="ECO:0007669"/>
    <property type="project" value="TreeGrafter"/>
</dbReference>
<accession>A0A401RTA1</accession>
<keyword evidence="8" id="KW-0238">DNA-binding</keyword>
<dbReference type="Gene3D" id="3.30.710.10">
    <property type="entry name" value="Potassium Channel Kv1.1, Chain A"/>
    <property type="match status" value="1"/>
</dbReference>
<dbReference type="PANTHER" id="PTHR46105">
    <property type="entry name" value="AGAP004733-PA"/>
    <property type="match status" value="1"/>
</dbReference>
<organism evidence="15 16">
    <name type="scientific">Chiloscyllium punctatum</name>
    <name type="common">Brownbanded bambooshark</name>
    <name type="synonym">Hemiscyllium punctatum</name>
    <dbReference type="NCBI Taxonomy" id="137246"/>
    <lineage>
        <taxon>Eukaryota</taxon>
        <taxon>Metazoa</taxon>
        <taxon>Chordata</taxon>
        <taxon>Craniata</taxon>
        <taxon>Vertebrata</taxon>
        <taxon>Chondrichthyes</taxon>
        <taxon>Elasmobranchii</taxon>
        <taxon>Galeomorphii</taxon>
        <taxon>Galeoidea</taxon>
        <taxon>Orectolobiformes</taxon>
        <taxon>Hemiscylliidae</taxon>
        <taxon>Chiloscyllium</taxon>
    </lineage>
</organism>
<keyword evidence="16" id="KW-1185">Reference proteome</keyword>
<evidence type="ECO:0000256" key="1">
    <source>
        <dbReference type="ARBA" id="ARBA00004123"/>
    </source>
</evidence>
<dbReference type="FunFam" id="3.30.160.60:FF:001156">
    <property type="entry name" value="Zinc finger protein 407"/>
    <property type="match status" value="1"/>
</dbReference>
<dbReference type="SUPFAM" id="SSF57667">
    <property type="entry name" value="beta-beta-alpha zinc fingers"/>
    <property type="match status" value="2"/>
</dbReference>
<dbReference type="Pfam" id="PF00096">
    <property type="entry name" value="zf-C2H2"/>
    <property type="match status" value="4"/>
</dbReference>
<gene>
    <name evidence="15" type="ORF">chiPu_0019819</name>
</gene>
<feature type="domain" description="C2H2-type" evidence="14">
    <location>
        <begin position="603"/>
        <end position="627"/>
    </location>
</feature>
<feature type="domain" description="C2H2-type" evidence="14">
    <location>
        <begin position="575"/>
        <end position="602"/>
    </location>
</feature>
<comment type="caution">
    <text evidence="15">The sequence shown here is derived from an EMBL/GenBank/DDBJ whole genome shotgun (WGS) entry which is preliminary data.</text>
</comment>
<evidence type="ECO:0000256" key="9">
    <source>
        <dbReference type="ARBA" id="ARBA00023163"/>
    </source>
</evidence>
<feature type="domain" description="BTB" evidence="13">
    <location>
        <begin position="49"/>
        <end position="112"/>
    </location>
</feature>
<keyword evidence="4" id="KW-0677">Repeat</keyword>
<evidence type="ECO:0000256" key="8">
    <source>
        <dbReference type="ARBA" id="ARBA00023125"/>
    </source>
</evidence>
<dbReference type="Gene3D" id="3.30.160.60">
    <property type="entry name" value="Classic Zinc Finger"/>
    <property type="match status" value="4"/>
</dbReference>
<feature type="domain" description="C2H2-type" evidence="14">
    <location>
        <begin position="519"/>
        <end position="546"/>
    </location>
</feature>
<dbReference type="InterPro" id="IPR011333">
    <property type="entry name" value="SKP1/BTB/POZ_sf"/>
</dbReference>
<dbReference type="OrthoDB" id="10261408at2759"/>
<evidence type="ECO:0000256" key="10">
    <source>
        <dbReference type="ARBA" id="ARBA00023242"/>
    </source>
</evidence>
<dbReference type="InterPro" id="IPR036236">
    <property type="entry name" value="Znf_C2H2_sf"/>
</dbReference>
<dbReference type="SMART" id="SM00355">
    <property type="entry name" value="ZnF_C2H2"/>
    <property type="match status" value="4"/>
</dbReference>
<name>A0A401RTA1_CHIPU</name>
<evidence type="ECO:0000256" key="11">
    <source>
        <dbReference type="PROSITE-ProRule" id="PRU00042"/>
    </source>
</evidence>
<dbReference type="GO" id="GO:0000122">
    <property type="term" value="P:negative regulation of transcription by RNA polymerase II"/>
    <property type="evidence" value="ECO:0007669"/>
    <property type="project" value="UniProtKB-ARBA"/>
</dbReference>
<dbReference type="STRING" id="137246.A0A401RTA1"/>
<dbReference type="InterPro" id="IPR013087">
    <property type="entry name" value="Znf_C2H2_type"/>
</dbReference>
<proteinExistence type="inferred from homology"/>
<dbReference type="Pfam" id="PF00651">
    <property type="entry name" value="BTB"/>
    <property type="match status" value="1"/>
</dbReference>
<dbReference type="PANTHER" id="PTHR46105:SF22">
    <property type="entry name" value="ZINC FINGER AND BTB DOMAIN CONTAINING 45"/>
    <property type="match status" value="1"/>
</dbReference>
<dbReference type="FunFam" id="3.30.160.60:FF:000304">
    <property type="entry name" value="Zinc finger and BTB domain-containing protein 20"/>
    <property type="match status" value="1"/>
</dbReference>
<feature type="region of interest" description="Disordered" evidence="12">
    <location>
        <begin position="210"/>
        <end position="234"/>
    </location>
</feature>
<comment type="similarity">
    <text evidence="2">Belongs to the krueppel C2H2-type zinc-finger protein family.</text>
</comment>
<keyword evidence="3" id="KW-0479">Metal-binding</keyword>
<dbReference type="GO" id="GO:0000981">
    <property type="term" value="F:DNA-binding transcription factor activity, RNA polymerase II-specific"/>
    <property type="evidence" value="ECO:0007669"/>
    <property type="project" value="TreeGrafter"/>
</dbReference>
<evidence type="ECO:0000256" key="3">
    <source>
        <dbReference type="ARBA" id="ARBA00022723"/>
    </source>
</evidence>
<keyword evidence="6" id="KW-0862">Zinc</keyword>
<dbReference type="CDD" id="cd18229">
    <property type="entry name" value="BTB_POZ_ZBTB45"/>
    <property type="match status" value="1"/>
</dbReference>
<evidence type="ECO:0000256" key="5">
    <source>
        <dbReference type="ARBA" id="ARBA00022771"/>
    </source>
</evidence>
<reference evidence="15 16" key="1">
    <citation type="journal article" date="2018" name="Nat. Ecol. Evol.">
        <title>Shark genomes provide insights into elasmobranch evolution and the origin of vertebrates.</title>
        <authorList>
            <person name="Hara Y"/>
            <person name="Yamaguchi K"/>
            <person name="Onimaru K"/>
            <person name="Kadota M"/>
            <person name="Koyanagi M"/>
            <person name="Keeley SD"/>
            <person name="Tatsumi K"/>
            <person name="Tanaka K"/>
            <person name="Motone F"/>
            <person name="Kageyama Y"/>
            <person name="Nozu R"/>
            <person name="Adachi N"/>
            <person name="Nishimura O"/>
            <person name="Nakagawa R"/>
            <person name="Tanegashima C"/>
            <person name="Kiyatake I"/>
            <person name="Matsumoto R"/>
            <person name="Murakumo K"/>
            <person name="Nishida K"/>
            <person name="Terakita A"/>
            <person name="Kuratani S"/>
            <person name="Sato K"/>
            <person name="Hyodo S Kuraku.S."/>
        </authorList>
    </citation>
    <scope>NUCLEOTIDE SEQUENCE [LARGE SCALE GENOMIC DNA]</scope>
</reference>
<feature type="compositionally biased region" description="Polar residues" evidence="12">
    <location>
        <begin position="501"/>
        <end position="511"/>
    </location>
</feature>
<dbReference type="SMART" id="SM00225">
    <property type="entry name" value="BTB"/>
    <property type="match status" value="1"/>
</dbReference>
<evidence type="ECO:0000313" key="16">
    <source>
        <dbReference type="Proteomes" id="UP000287033"/>
    </source>
</evidence>
<keyword evidence="9" id="KW-0804">Transcription</keyword>
<dbReference type="PROSITE" id="PS00028">
    <property type="entry name" value="ZINC_FINGER_C2H2_1"/>
    <property type="match status" value="4"/>
</dbReference>
<evidence type="ECO:0000313" key="15">
    <source>
        <dbReference type="EMBL" id="GCC21350.1"/>
    </source>
</evidence>
<evidence type="ECO:0008006" key="17">
    <source>
        <dbReference type="Google" id="ProtNLM"/>
    </source>
</evidence>
<sequence length="627" mass="69610">MLSLGLQALSGSAVQLSRMSEQLHSINLQNFSKSLLETLNSQRLGGHFCDVTVRIHNTALRAHRCVLAAASPFFHDKLLLGYSEIEVPPLVSAQTLRRLVDFMYSGSLMVSHVEALQILTAASVLQIKTIIDECTRIISQNAPQKTQGLQPLVSQKMDLSDEKEAIICQSVTDQIHKFSMGLIETALSPHGTEKDFDFVRGGTKNMATSDAGYKAEETSPNLSRQVPPARQKGVGDQVIADQENLSLMDTGRNSEVRALWYNTAANQRPEMPLLPQGSHSRKQRQPIRLQMADGSQVTIKEEDDDLLYCGESISNATVSDQGAEHINQGEQTEDISETNAFDPNQSTVGDQRDSANHLSLSGKGDELEFFNASDLLPEELKSFWHGEKEEKEPSLPQNRKADCKSQLDTSYQRPSTFMQDFLPASTVQNNPRNQGCSVQYDVQGDSNAASTASHRNLFQMNLPQSPHLPALPSTSQTCMPSISAQPSCQNPPVFLDGGQAVSATPQASHSSSETEKKPYGCAQCGKTFSSRQNYAKHMFVHTGEKPHQCSVCWRSFSLRDYLIKHMVTHTGVRAYQCPVCNKRFTQKSSLNVHMRLHRGEKAFECHVCNKRFSHKTLLERHMATHII</sequence>
<keyword evidence="7" id="KW-0805">Transcription regulation</keyword>
<dbReference type="GO" id="GO:0008270">
    <property type="term" value="F:zinc ion binding"/>
    <property type="evidence" value="ECO:0007669"/>
    <property type="project" value="UniProtKB-KW"/>
</dbReference>
<dbReference type="OMA" id="PSTFMQD"/>
<dbReference type="GO" id="GO:0005634">
    <property type="term" value="C:nucleus"/>
    <property type="evidence" value="ECO:0007669"/>
    <property type="project" value="UniProtKB-SubCell"/>
</dbReference>
<evidence type="ECO:0000256" key="12">
    <source>
        <dbReference type="SAM" id="MobiDB-lite"/>
    </source>
</evidence>
<dbReference type="PROSITE" id="PS50157">
    <property type="entry name" value="ZINC_FINGER_C2H2_2"/>
    <property type="match status" value="4"/>
</dbReference>
<dbReference type="SUPFAM" id="SSF54695">
    <property type="entry name" value="POZ domain"/>
    <property type="match status" value="1"/>
</dbReference>